<comment type="caution">
    <text evidence="1">The sequence shown here is derived from an EMBL/GenBank/DDBJ whole genome shotgun (WGS) entry which is preliminary data.</text>
</comment>
<keyword evidence="2" id="KW-1185">Reference proteome</keyword>
<proteinExistence type="predicted"/>
<evidence type="ECO:0000313" key="1">
    <source>
        <dbReference type="EMBL" id="CAG8449933.1"/>
    </source>
</evidence>
<protein>
    <submittedName>
        <fullName evidence="1">4417_t:CDS:1</fullName>
    </submittedName>
</protein>
<evidence type="ECO:0000313" key="2">
    <source>
        <dbReference type="Proteomes" id="UP000789405"/>
    </source>
</evidence>
<name>A0A9N8VG86_9GLOM</name>
<sequence>MPSLDLRLNILLILIYGGQDGQEIRAQLDVAVLNVSATPNT</sequence>
<dbReference type="EMBL" id="CAJVPY010000101">
    <property type="protein sequence ID" value="CAG8449933.1"/>
    <property type="molecule type" value="Genomic_DNA"/>
</dbReference>
<dbReference type="AlphaFoldDB" id="A0A9N8VG86"/>
<accession>A0A9N8VG86</accession>
<reference evidence="1" key="1">
    <citation type="submission" date="2021-06" db="EMBL/GenBank/DDBJ databases">
        <authorList>
            <person name="Kallberg Y."/>
            <person name="Tangrot J."/>
            <person name="Rosling A."/>
        </authorList>
    </citation>
    <scope>NUCLEOTIDE SEQUENCE</scope>
    <source>
        <strain evidence="1">MA453B</strain>
    </source>
</reference>
<gene>
    <name evidence="1" type="ORF">DERYTH_LOCUS453</name>
</gene>
<dbReference type="Proteomes" id="UP000789405">
    <property type="component" value="Unassembled WGS sequence"/>
</dbReference>
<organism evidence="1 2">
    <name type="scientific">Dentiscutata erythropus</name>
    <dbReference type="NCBI Taxonomy" id="1348616"/>
    <lineage>
        <taxon>Eukaryota</taxon>
        <taxon>Fungi</taxon>
        <taxon>Fungi incertae sedis</taxon>
        <taxon>Mucoromycota</taxon>
        <taxon>Glomeromycotina</taxon>
        <taxon>Glomeromycetes</taxon>
        <taxon>Diversisporales</taxon>
        <taxon>Gigasporaceae</taxon>
        <taxon>Dentiscutata</taxon>
    </lineage>
</organism>